<name>A0A4P6HMU6_9BACT</name>
<dbReference type="PANTHER" id="PTHR37694:SF1">
    <property type="entry name" value="SLR8022 PROTEIN"/>
    <property type="match status" value="1"/>
</dbReference>
<organism evidence="2 3">
    <name type="scientific">Solidesulfovibrio carbinolicus</name>
    <dbReference type="NCBI Taxonomy" id="296842"/>
    <lineage>
        <taxon>Bacteria</taxon>
        <taxon>Pseudomonadati</taxon>
        <taxon>Thermodesulfobacteriota</taxon>
        <taxon>Desulfovibrionia</taxon>
        <taxon>Desulfovibrionales</taxon>
        <taxon>Desulfovibrionaceae</taxon>
        <taxon>Solidesulfovibrio</taxon>
    </lineage>
</organism>
<dbReference type="Proteomes" id="UP000293296">
    <property type="component" value="Chromosome"/>
</dbReference>
<sequence length="105" mass="11257">MKKINIIEEGPFKDTGHGTLWVHDSANFRIVNFNFKAGQQLAVHSHDVDGELSIVVLSGEGEFLGADDATIPAKTGDVLVCPIATPHGIRSITDMRVLVTIAPPP</sequence>
<dbReference type="InterPro" id="IPR014710">
    <property type="entry name" value="RmlC-like_jellyroll"/>
</dbReference>
<evidence type="ECO:0000313" key="3">
    <source>
        <dbReference type="Proteomes" id="UP000293296"/>
    </source>
</evidence>
<dbReference type="InterPro" id="IPR011051">
    <property type="entry name" value="RmlC_Cupin_sf"/>
</dbReference>
<dbReference type="Gene3D" id="2.60.120.10">
    <property type="entry name" value="Jelly Rolls"/>
    <property type="match status" value="1"/>
</dbReference>
<evidence type="ECO:0000313" key="2">
    <source>
        <dbReference type="EMBL" id="QAZ68531.1"/>
    </source>
</evidence>
<protein>
    <submittedName>
        <fullName evidence="2">Cupin domain-containing protein</fullName>
    </submittedName>
</protein>
<dbReference type="PANTHER" id="PTHR37694">
    <property type="entry name" value="SLR8022 PROTEIN"/>
    <property type="match status" value="1"/>
</dbReference>
<dbReference type="Pfam" id="PF07883">
    <property type="entry name" value="Cupin_2"/>
    <property type="match status" value="1"/>
</dbReference>
<feature type="domain" description="Cupin type-2" evidence="1">
    <location>
        <begin position="33"/>
        <end position="99"/>
    </location>
</feature>
<dbReference type="SUPFAM" id="SSF51182">
    <property type="entry name" value="RmlC-like cupins"/>
    <property type="match status" value="1"/>
</dbReference>
<evidence type="ECO:0000259" key="1">
    <source>
        <dbReference type="Pfam" id="PF07883"/>
    </source>
</evidence>
<dbReference type="InterPro" id="IPR013096">
    <property type="entry name" value="Cupin_2"/>
</dbReference>
<dbReference type="KEGG" id="dcb:C3Y92_15355"/>
<gene>
    <name evidence="2" type="ORF">C3Y92_15355</name>
</gene>
<reference evidence="2 3" key="1">
    <citation type="submission" date="2018-02" db="EMBL/GenBank/DDBJ databases">
        <title>Genome sequence of Desulfovibrio carbinolicus DSM 3852.</title>
        <authorList>
            <person name="Wilbanks E."/>
            <person name="Skennerton C.T."/>
            <person name="Orphan V.J."/>
        </authorList>
    </citation>
    <scope>NUCLEOTIDE SEQUENCE [LARGE SCALE GENOMIC DNA]</scope>
    <source>
        <strain evidence="2 3">DSM 3852</strain>
    </source>
</reference>
<dbReference type="AlphaFoldDB" id="A0A4P6HMU6"/>
<dbReference type="EMBL" id="CP026538">
    <property type="protein sequence ID" value="QAZ68531.1"/>
    <property type="molecule type" value="Genomic_DNA"/>
</dbReference>
<proteinExistence type="predicted"/>
<dbReference type="RefSeq" id="WP_015862175.1">
    <property type="nucleotide sequence ID" value="NZ_CP026538.1"/>
</dbReference>
<dbReference type="OrthoDB" id="9796319at2"/>
<keyword evidence="3" id="KW-1185">Reference proteome</keyword>
<accession>A0A4P6HMU6</accession>